<dbReference type="Gene3D" id="3.40.960.10">
    <property type="entry name" value="VSR Endonuclease"/>
    <property type="match status" value="1"/>
</dbReference>
<protein>
    <submittedName>
        <fullName evidence="3">DUF559 domain-containing protein</fullName>
    </submittedName>
</protein>
<gene>
    <name evidence="3" type="ORF">RD149_09015</name>
</gene>
<accession>A0ABU2GR26</accession>
<dbReference type="InterPro" id="IPR047216">
    <property type="entry name" value="Endonuclease_DUF559_bact"/>
</dbReference>
<feature type="compositionally biased region" description="Low complexity" evidence="1">
    <location>
        <begin position="348"/>
        <end position="357"/>
    </location>
</feature>
<proteinExistence type="predicted"/>
<feature type="region of interest" description="Disordered" evidence="1">
    <location>
        <begin position="348"/>
        <end position="374"/>
    </location>
</feature>
<feature type="domain" description="DUF559" evidence="2">
    <location>
        <begin position="278"/>
        <end position="344"/>
    </location>
</feature>
<comment type="caution">
    <text evidence="3">The sequence shown here is derived from an EMBL/GenBank/DDBJ whole genome shotgun (WGS) entry which is preliminary data.</text>
</comment>
<dbReference type="PANTHER" id="PTHR38590">
    <property type="entry name" value="BLL0828 PROTEIN"/>
    <property type="match status" value="1"/>
</dbReference>
<sequence>MDYPATSPALAAALRPGHVLRISDIDGLALDDLVDSVATDLPVFLDYRGPADRTARDVVTEVLDALESIVLALFPTWLPGHHAGELLDADEAEDAARRLCRDAAFTSSAVVHFARMAAGAPSAGSRPGNEARAAALTFLLRRSYHRDTVVLAVRASPDLPVRAQQAAAAACRWIADHGRLAVWLTSDALLAVPWVPGFRIGVGSTDRSDLPTPDSAADESVDRAAGPPLLTVSRPAGSPAPHSAAEQALERALTHQHWARDRQWNRSPRDLDPLSPAVVVDLLWTRAKVVVEVDGADHRGPVKYARDRRRDNMLQRAGYLVLRYTNEQVLDDATLVAAELAAVLAERTRPTGARAARPAPPTPTPEESSWITPG</sequence>
<evidence type="ECO:0000313" key="4">
    <source>
        <dbReference type="Proteomes" id="UP001265083"/>
    </source>
</evidence>
<evidence type="ECO:0000313" key="3">
    <source>
        <dbReference type="EMBL" id="MDS1113908.1"/>
    </source>
</evidence>
<evidence type="ECO:0000259" key="2">
    <source>
        <dbReference type="Pfam" id="PF04480"/>
    </source>
</evidence>
<dbReference type="RefSeq" id="WP_310950172.1">
    <property type="nucleotide sequence ID" value="NZ_JAVLUS010000006.1"/>
</dbReference>
<dbReference type="InterPro" id="IPR007569">
    <property type="entry name" value="DUF559"/>
</dbReference>
<keyword evidence="4" id="KW-1185">Reference proteome</keyword>
<dbReference type="Pfam" id="PF04480">
    <property type="entry name" value="DUF559"/>
    <property type="match status" value="1"/>
</dbReference>
<dbReference type="InterPro" id="IPR011335">
    <property type="entry name" value="Restrct_endonuc-II-like"/>
</dbReference>
<evidence type="ECO:0000256" key="1">
    <source>
        <dbReference type="SAM" id="MobiDB-lite"/>
    </source>
</evidence>
<dbReference type="SUPFAM" id="SSF52980">
    <property type="entry name" value="Restriction endonuclease-like"/>
    <property type="match status" value="1"/>
</dbReference>
<reference evidence="3 4" key="1">
    <citation type="submission" date="2023-08" db="EMBL/GenBank/DDBJ databases">
        <title>Bioegradation of LLDPE and BLDPE plastic by marine bacteria from coast plastic debris.</title>
        <authorList>
            <person name="Rong Z."/>
        </authorList>
    </citation>
    <scope>NUCLEOTIDE SEQUENCE [LARGE SCALE GENOMIC DNA]</scope>
    <source>
        <strain evidence="3 4">Z-2</strain>
    </source>
</reference>
<dbReference type="Proteomes" id="UP001265083">
    <property type="component" value="Unassembled WGS sequence"/>
</dbReference>
<organism evidence="3 4">
    <name type="scientific">Gordonia westfalica</name>
    <dbReference type="NCBI Taxonomy" id="158898"/>
    <lineage>
        <taxon>Bacteria</taxon>
        <taxon>Bacillati</taxon>
        <taxon>Actinomycetota</taxon>
        <taxon>Actinomycetes</taxon>
        <taxon>Mycobacteriales</taxon>
        <taxon>Gordoniaceae</taxon>
        <taxon>Gordonia</taxon>
    </lineage>
</organism>
<name>A0ABU2GR26_9ACTN</name>
<feature type="region of interest" description="Disordered" evidence="1">
    <location>
        <begin position="203"/>
        <end position="244"/>
    </location>
</feature>
<dbReference type="EMBL" id="JAVLUS010000006">
    <property type="protein sequence ID" value="MDS1113908.1"/>
    <property type="molecule type" value="Genomic_DNA"/>
</dbReference>
<dbReference type="PANTHER" id="PTHR38590:SF1">
    <property type="entry name" value="BLL0828 PROTEIN"/>
    <property type="match status" value="1"/>
</dbReference>